<dbReference type="InterPro" id="IPR000836">
    <property type="entry name" value="PRTase_dom"/>
</dbReference>
<dbReference type="Gene3D" id="3.30.1310.20">
    <property type="entry name" value="PRTase-like"/>
    <property type="match status" value="1"/>
</dbReference>
<dbReference type="Gene3D" id="3.40.50.2020">
    <property type="match status" value="1"/>
</dbReference>
<dbReference type="InterPro" id="IPR029057">
    <property type="entry name" value="PRTase-like"/>
</dbReference>
<gene>
    <name evidence="2" type="ORF">A2960_05925</name>
</gene>
<name>A0A1F6ANL1_9BACT</name>
<comment type="caution">
    <text evidence="2">The sequence shown here is derived from an EMBL/GenBank/DDBJ whole genome shotgun (WGS) entry which is preliminary data.</text>
</comment>
<evidence type="ECO:0000313" key="2">
    <source>
        <dbReference type="EMBL" id="OGG26063.1"/>
    </source>
</evidence>
<protein>
    <recommendedName>
        <fullName evidence="1">Phosphoribosyltransferase domain-containing protein</fullName>
    </recommendedName>
</protein>
<dbReference type="SUPFAM" id="SSF53271">
    <property type="entry name" value="PRTase-like"/>
    <property type="match status" value="1"/>
</dbReference>
<sequence length="233" mass="25578">MFQSREEAGQLLSTKLSKYQKDKYAIVLGIPRGGVVVGNQIAKLLNISFSAVVVKKLSAPDNPELAIGAIAPENVKVIDWDLALRSGVEQGYLDEEVEKKRKEVEERIKKYSRSSGIHDATDAHSSQAASGKISNYKTIILTDDGVATGATVLAALKYIKNIRLAANDRKLKTILAVPVIARDTYNKLKSEVDPDQIGVDEIIALEIPESFSAVGQFYNEFPQVTDEEVMKML</sequence>
<reference evidence="2 3" key="1">
    <citation type="journal article" date="2016" name="Nat. Commun.">
        <title>Thousands of microbial genomes shed light on interconnected biogeochemical processes in an aquifer system.</title>
        <authorList>
            <person name="Anantharaman K."/>
            <person name="Brown C.T."/>
            <person name="Hug L.A."/>
            <person name="Sharon I."/>
            <person name="Castelle C.J."/>
            <person name="Probst A.J."/>
            <person name="Thomas B.C."/>
            <person name="Singh A."/>
            <person name="Wilkins M.J."/>
            <person name="Karaoz U."/>
            <person name="Brodie E.L."/>
            <person name="Williams K.H."/>
            <person name="Hubbard S.S."/>
            <person name="Banfield J.F."/>
        </authorList>
    </citation>
    <scope>NUCLEOTIDE SEQUENCE [LARGE SCALE GENOMIC DNA]</scope>
</reference>
<feature type="domain" description="Phosphoribosyltransferase" evidence="1">
    <location>
        <begin position="16"/>
        <end position="178"/>
    </location>
</feature>
<dbReference type="CDD" id="cd06223">
    <property type="entry name" value="PRTases_typeI"/>
    <property type="match status" value="1"/>
</dbReference>
<dbReference type="AlphaFoldDB" id="A0A1F6ANL1"/>
<evidence type="ECO:0000313" key="3">
    <source>
        <dbReference type="Proteomes" id="UP000176609"/>
    </source>
</evidence>
<proteinExistence type="predicted"/>
<accession>A0A1F6ANL1</accession>
<organism evidence="2 3">
    <name type="scientific">Candidatus Gottesmanbacteria bacterium RIFCSPLOWO2_01_FULL_39_12b</name>
    <dbReference type="NCBI Taxonomy" id="1798388"/>
    <lineage>
        <taxon>Bacteria</taxon>
        <taxon>Candidatus Gottesmaniibacteriota</taxon>
    </lineage>
</organism>
<evidence type="ECO:0000259" key="1">
    <source>
        <dbReference type="Pfam" id="PF00156"/>
    </source>
</evidence>
<dbReference type="EMBL" id="MFJR01000014">
    <property type="protein sequence ID" value="OGG26063.1"/>
    <property type="molecule type" value="Genomic_DNA"/>
</dbReference>
<dbReference type="Proteomes" id="UP000176609">
    <property type="component" value="Unassembled WGS sequence"/>
</dbReference>
<dbReference type="Pfam" id="PF00156">
    <property type="entry name" value="Pribosyltran"/>
    <property type="match status" value="1"/>
</dbReference>